<comment type="caution">
    <text evidence="1">The sequence shown here is derived from an EMBL/GenBank/DDBJ whole genome shotgun (WGS) entry which is preliminary data.</text>
</comment>
<organism evidence="1 2">
    <name type="scientific">Cichorium intybus</name>
    <name type="common">Chicory</name>
    <dbReference type="NCBI Taxonomy" id="13427"/>
    <lineage>
        <taxon>Eukaryota</taxon>
        <taxon>Viridiplantae</taxon>
        <taxon>Streptophyta</taxon>
        <taxon>Embryophyta</taxon>
        <taxon>Tracheophyta</taxon>
        <taxon>Spermatophyta</taxon>
        <taxon>Magnoliopsida</taxon>
        <taxon>eudicotyledons</taxon>
        <taxon>Gunneridae</taxon>
        <taxon>Pentapetalae</taxon>
        <taxon>asterids</taxon>
        <taxon>campanulids</taxon>
        <taxon>Asterales</taxon>
        <taxon>Asteraceae</taxon>
        <taxon>Cichorioideae</taxon>
        <taxon>Cichorieae</taxon>
        <taxon>Cichoriinae</taxon>
        <taxon>Cichorium</taxon>
    </lineage>
</organism>
<reference evidence="1 2" key="2">
    <citation type="journal article" date="2022" name="Mol. Ecol. Resour.">
        <title>The genomes of chicory, endive, great burdock and yacon provide insights into Asteraceae paleo-polyploidization history and plant inulin production.</title>
        <authorList>
            <person name="Fan W."/>
            <person name="Wang S."/>
            <person name="Wang H."/>
            <person name="Wang A."/>
            <person name="Jiang F."/>
            <person name="Liu H."/>
            <person name="Zhao H."/>
            <person name="Xu D."/>
            <person name="Zhang Y."/>
        </authorList>
    </citation>
    <scope>NUCLEOTIDE SEQUENCE [LARGE SCALE GENOMIC DNA]</scope>
    <source>
        <strain evidence="2">cv. Punajuju</strain>
        <tissue evidence="1">Leaves</tissue>
    </source>
</reference>
<name>A0ACB9H400_CICIN</name>
<evidence type="ECO:0000313" key="2">
    <source>
        <dbReference type="Proteomes" id="UP001055811"/>
    </source>
</evidence>
<dbReference type="Proteomes" id="UP001055811">
    <property type="component" value="Linkage Group LG01"/>
</dbReference>
<dbReference type="EMBL" id="CM042009">
    <property type="protein sequence ID" value="KAI3790247.1"/>
    <property type="molecule type" value="Genomic_DNA"/>
</dbReference>
<protein>
    <submittedName>
        <fullName evidence="1">Uncharacterized protein</fullName>
    </submittedName>
</protein>
<proteinExistence type="predicted"/>
<reference evidence="2" key="1">
    <citation type="journal article" date="2022" name="Mol. Ecol. Resour.">
        <title>The genomes of chicory, endive, great burdock and yacon provide insights into Asteraceae palaeo-polyploidization history and plant inulin production.</title>
        <authorList>
            <person name="Fan W."/>
            <person name="Wang S."/>
            <person name="Wang H."/>
            <person name="Wang A."/>
            <person name="Jiang F."/>
            <person name="Liu H."/>
            <person name="Zhao H."/>
            <person name="Xu D."/>
            <person name="Zhang Y."/>
        </authorList>
    </citation>
    <scope>NUCLEOTIDE SEQUENCE [LARGE SCALE GENOMIC DNA]</scope>
    <source>
        <strain evidence="2">cv. Punajuju</strain>
    </source>
</reference>
<gene>
    <name evidence="1" type="ORF">L2E82_03148</name>
</gene>
<evidence type="ECO:0000313" key="1">
    <source>
        <dbReference type="EMBL" id="KAI3790247.1"/>
    </source>
</evidence>
<accession>A0ACB9H400</accession>
<sequence>MKYKRGSIVEVLTTDELPYHSWRFAQIVSYNNHNYTIRYDLYPGFTNHVKEEERVSSKFIRPCPPTVEISEYYPGDVVEVFHNLSWKMAIVSKAFNWDLFLVRIAGSYIEIKASKSELRVRQSWQNNKWVIIGNHNKKHNLKNVRDTNDSNSITSVTSSVGSCSIDNKSSGFEDIEGNDSDGESVCQVGYQQDKNIFLGKKELGAEIHRLELQAYRRTIEALHASGPLSWEKESMVTNLRMSLHISNDEHLIEIKNLISSASSIRYR</sequence>
<keyword evidence="2" id="KW-1185">Reference proteome</keyword>